<keyword evidence="3" id="KW-1185">Reference proteome</keyword>
<evidence type="ECO:0000313" key="2">
    <source>
        <dbReference type="EMBL" id="MCU5745860.1"/>
    </source>
</evidence>
<protein>
    <recommendedName>
        <fullName evidence="4">Accessory secretory protein Asp4</fullName>
    </recommendedName>
</protein>
<accession>A0ABT2QPF3</accession>
<organism evidence="2 3">
    <name type="scientific">Staphylococcus marylandisciuri</name>
    <dbReference type="NCBI Taxonomy" id="2981529"/>
    <lineage>
        <taxon>Bacteria</taxon>
        <taxon>Bacillati</taxon>
        <taxon>Bacillota</taxon>
        <taxon>Bacilli</taxon>
        <taxon>Bacillales</taxon>
        <taxon>Staphylococcaceae</taxon>
        <taxon>Staphylococcus</taxon>
    </lineage>
</organism>
<evidence type="ECO:0008006" key="4">
    <source>
        <dbReference type="Google" id="ProtNLM"/>
    </source>
</evidence>
<proteinExistence type="predicted"/>
<dbReference type="RefSeq" id="WP_262855268.1">
    <property type="nucleotide sequence ID" value="NZ_JAOPKZ010000005.1"/>
</dbReference>
<dbReference type="EMBL" id="JAOPKZ010000005">
    <property type="protein sequence ID" value="MCU5745860.1"/>
    <property type="molecule type" value="Genomic_DNA"/>
</dbReference>
<dbReference type="Proteomes" id="UP001209553">
    <property type="component" value="Unassembled WGS sequence"/>
</dbReference>
<sequence>MELFKETKPKNSQSLRNMMKENDEYESVNKKLSPFIIGIVILLIAGIIFMLL</sequence>
<evidence type="ECO:0000256" key="1">
    <source>
        <dbReference type="SAM" id="Phobius"/>
    </source>
</evidence>
<keyword evidence="1" id="KW-0812">Transmembrane</keyword>
<reference evidence="2 3" key="1">
    <citation type="journal article" date="2023" name="Int. J. Syst. Evol. Microbiol.">
        <title>Streptococcus sciuri sp. nov., Staphylococcus marylandisciuri sp. nov. and Staphylococcus americanisciuri sp. nov., isolated from faeces of eastern grey squirrel (Sciurus carolinensis).</title>
        <authorList>
            <person name="Volokhov D.V."/>
            <person name="Zagorodnyaya T.A."/>
            <person name="Furtak V.A."/>
            <person name="Nattanmai G."/>
            <person name="Randall L."/>
            <person name="Jose S."/>
            <person name="Gao Y."/>
            <person name="Eisenberg T."/>
            <person name="Delmonte P."/>
            <person name="Blom J."/>
            <person name="Mitchell K.K."/>
        </authorList>
    </citation>
    <scope>NUCLEOTIDE SEQUENCE [LARGE SCALE GENOMIC DNA]</scope>
    <source>
        <strain evidence="2 3">SQ8-PEA</strain>
    </source>
</reference>
<gene>
    <name evidence="2" type="ORF">N9R04_03875</name>
</gene>
<name>A0ABT2QPF3_9STAP</name>
<feature type="transmembrane region" description="Helical" evidence="1">
    <location>
        <begin position="32"/>
        <end position="51"/>
    </location>
</feature>
<evidence type="ECO:0000313" key="3">
    <source>
        <dbReference type="Proteomes" id="UP001209553"/>
    </source>
</evidence>
<keyword evidence="1" id="KW-0472">Membrane</keyword>
<keyword evidence="1" id="KW-1133">Transmembrane helix</keyword>
<comment type="caution">
    <text evidence="2">The sequence shown here is derived from an EMBL/GenBank/DDBJ whole genome shotgun (WGS) entry which is preliminary data.</text>
</comment>